<reference evidence="1 2" key="1">
    <citation type="submission" date="2014-04" db="EMBL/GenBank/DDBJ databases">
        <title>Evolutionary Origins and Diversification of the Mycorrhizal Mutualists.</title>
        <authorList>
            <consortium name="DOE Joint Genome Institute"/>
            <consortium name="Mycorrhizal Genomics Consortium"/>
            <person name="Kohler A."/>
            <person name="Kuo A."/>
            <person name="Nagy L.G."/>
            <person name="Floudas D."/>
            <person name="Copeland A."/>
            <person name="Barry K.W."/>
            <person name="Cichocki N."/>
            <person name="Veneault-Fourrey C."/>
            <person name="LaButti K."/>
            <person name="Lindquist E.A."/>
            <person name="Lipzen A."/>
            <person name="Lundell T."/>
            <person name="Morin E."/>
            <person name="Murat C."/>
            <person name="Riley R."/>
            <person name="Ohm R."/>
            <person name="Sun H."/>
            <person name="Tunlid A."/>
            <person name="Henrissat B."/>
            <person name="Grigoriev I.V."/>
            <person name="Hibbett D.S."/>
            <person name="Martin F."/>
        </authorList>
    </citation>
    <scope>NUCLEOTIDE SEQUENCE [LARGE SCALE GENOMIC DNA]</scope>
    <source>
        <strain evidence="1 2">FD-317 M1</strain>
    </source>
</reference>
<keyword evidence="2" id="KW-1185">Reference proteome</keyword>
<evidence type="ECO:0000313" key="1">
    <source>
        <dbReference type="EMBL" id="KIK63467.1"/>
    </source>
</evidence>
<proteinExistence type="predicted"/>
<dbReference type="Proteomes" id="UP000053593">
    <property type="component" value="Unassembled WGS sequence"/>
</dbReference>
<sequence length="124" mass="13526">MPEVFPPGDAHGHAEFKADGTIITTFTRSDGKVFINTGKVELPEDTTVIASTCGAVLHHKAPGYGGHYNWNSRRNGDIVKLSVEANDGNIIEVDAPSHIFVKTSDRTKHVHEDGETKLGIFHLH</sequence>
<dbReference type="HOGENOM" id="CLU_2004183_0_0_1"/>
<dbReference type="AlphaFoldDB" id="A0A0D0CV34"/>
<organism evidence="1 2">
    <name type="scientific">Collybiopsis luxurians FD-317 M1</name>
    <dbReference type="NCBI Taxonomy" id="944289"/>
    <lineage>
        <taxon>Eukaryota</taxon>
        <taxon>Fungi</taxon>
        <taxon>Dikarya</taxon>
        <taxon>Basidiomycota</taxon>
        <taxon>Agaricomycotina</taxon>
        <taxon>Agaricomycetes</taxon>
        <taxon>Agaricomycetidae</taxon>
        <taxon>Agaricales</taxon>
        <taxon>Marasmiineae</taxon>
        <taxon>Omphalotaceae</taxon>
        <taxon>Collybiopsis</taxon>
        <taxon>Collybiopsis luxurians</taxon>
    </lineage>
</organism>
<gene>
    <name evidence="1" type="ORF">GYMLUDRAFT_467444</name>
</gene>
<accession>A0A0D0CV34</accession>
<name>A0A0D0CV34_9AGAR</name>
<evidence type="ECO:0000313" key="2">
    <source>
        <dbReference type="Proteomes" id="UP000053593"/>
    </source>
</evidence>
<protein>
    <submittedName>
        <fullName evidence="1">Uncharacterized protein</fullName>
    </submittedName>
</protein>
<dbReference type="EMBL" id="KN834764">
    <property type="protein sequence ID" value="KIK63467.1"/>
    <property type="molecule type" value="Genomic_DNA"/>
</dbReference>